<dbReference type="RefSeq" id="WP_129927385.1">
    <property type="nucleotide sequence ID" value="NZ_SEOO01000038.1"/>
</dbReference>
<dbReference type="AlphaFoldDB" id="A0A8G1ZJ86"/>
<gene>
    <name evidence="1" type="ORF">EWH12_17805</name>
</gene>
<evidence type="ECO:0000313" key="2">
    <source>
        <dbReference type="Proteomes" id="UP000291572"/>
    </source>
</evidence>
<organism evidence="1 2">
    <name type="scientific">Sphingobium cupriresistens</name>
    <dbReference type="NCBI Taxonomy" id="1132417"/>
    <lineage>
        <taxon>Bacteria</taxon>
        <taxon>Pseudomonadati</taxon>
        <taxon>Pseudomonadota</taxon>
        <taxon>Alphaproteobacteria</taxon>
        <taxon>Sphingomonadales</taxon>
        <taxon>Sphingomonadaceae</taxon>
        <taxon>Sphingobium</taxon>
    </lineage>
</organism>
<sequence length="118" mass="13014">MIETIYEFPRGSTIRVPIDFDADDGETMADIDLIEADLRFADYKPADVTEDMPKQLACTIEARGDNAGWFVTVEADRSSALPLGYYVFDVRLTVGGAVTIGQPAAIKITEPVTRRPEE</sequence>
<dbReference type="EMBL" id="SEOO01000038">
    <property type="protein sequence ID" value="RYM07990.1"/>
    <property type="molecule type" value="Genomic_DNA"/>
</dbReference>
<proteinExistence type="predicted"/>
<reference evidence="1 2" key="1">
    <citation type="submission" date="2019-02" db="EMBL/GenBank/DDBJ databases">
        <authorList>
            <person name="Feng G."/>
        </authorList>
    </citation>
    <scope>NUCLEOTIDE SEQUENCE [LARGE SCALE GENOMIC DNA]</scope>
    <source>
        <strain evidence="1 2">CCTCC AB 2011146</strain>
    </source>
</reference>
<comment type="caution">
    <text evidence="1">The sequence shown here is derived from an EMBL/GenBank/DDBJ whole genome shotgun (WGS) entry which is preliminary data.</text>
</comment>
<name>A0A8G1ZJ86_9SPHN</name>
<accession>A0A8G1ZJ86</accession>
<protein>
    <submittedName>
        <fullName evidence="1">Uncharacterized protein</fullName>
    </submittedName>
</protein>
<dbReference type="Proteomes" id="UP000291572">
    <property type="component" value="Unassembled WGS sequence"/>
</dbReference>
<evidence type="ECO:0000313" key="1">
    <source>
        <dbReference type="EMBL" id="RYM07990.1"/>
    </source>
</evidence>